<dbReference type="Pfam" id="PF07766">
    <property type="entry name" value="LETM1_RBD"/>
    <property type="match status" value="1"/>
</dbReference>
<evidence type="ECO:0000313" key="5">
    <source>
        <dbReference type="EMBL" id="QUC23048.1"/>
    </source>
</evidence>
<accession>A0A8E5HXC2</accession>
<name>A0A8E5HXC2_USTVR</name>
<dbReference type="AlphaFoldDB" id="A0A8E5HXC2"/>
<keyword evidence="6" id="KW-1185">Reference proteome</keyword>
<gene>
    <name evidence="5" type="ORF">UV8b_07289</name>
</gene>
<dbReference type="GeneID" id="66068066"/>
<dbReference type="RefSeq" id="XP_043000721.1">
    <property type="nucleotide sequence ID" value="XM_043144786.1"/>
</dbReference>
<keyword evidence="1" id="KW-0496">Mitochondrion</keyword>
<keyword evidence="3" id="KW-0812">Transmembrane</keyword>
<feature type="region of interest" description="Disordered" evidence="2">
    <location>
        <begin position="48"/>
        <end position="96"/>
    </location>
</feature>
<keyword evidence="3" id="KW-0472">Membrane</keyword>
<evidence type="ECO:0000313" key="6">
    <source>
        <dbReference type="Proteomes" id="UP000027002"/>
    </source>
</evidence>
<protein>
    <recommendedName>
        <fullName evidence="4">Letm1 RBD domain-containing protein</fullName>
    </recommendedName>
</protein>
<evidence type="ECO:0000259" key="4">
    <source>
        <dbReference type="PROSITE" id="PS51758"/>
    </source>
</evidence>
<dbReference type="GO" id="GO:0043022">
    <property type="term" value="F:ribosome binding"/>
    <property type="evidence" value="ECO:0007669"/>
    <property type="project" value="InterPro"/>
</dbReference>
<evidence type="ECO:0000256" key="3">
    <source>
        <dbReference type="SAM" id="Phobius"/>
    </source>
</evidence>
<sequence length="374" mass="42413">MKAPVPWRQRAASHSISSISISSISISSISISSISRSTFLTRASFAAPAASAARPQRRRAHDAPPSRRGQRFPTPKSPLLNPPASTRPPPLDVPARGDAPSTFRYLLQLGKGYLRFYKDGLRAVLANRRLLRDKLARTPSEERPSVFWRRPPPRVPRTFSRADWVLLWRVRHDLLRLPLFGLMLVVIGEFTALAVVYVDGVVPHTCRVPRQLRRGLERAEQRRRAAFDDLEARHPHGVLSPRVGPAVARRHVLRSLHLSGRLWDRLGAAAPHALLWRLKGRPRMAFLDGDDRGLIEDGGPTGLEPEELRIACAERGIDVLGRREAELRTWLGDWLRLTAAEDAAERRRRVAVLLMTRREHWPLQRDFAVPDWEL</sequence>
<evidence type="ECO:0000256" key="2">
    <source>
        <dbReference type="SAM" id="MobiDB-lite"/>
    </source>
</evidence>
<feature type="domain" description="Letm1 RBD" evidence="4">
    <location>
        <begin position="194"/>
        <end position="374"/>
    </location>
</feature>
<reference evidence="5" key="1">
    <citation type="submission" date="2020-03" db="EMBL/GenBank/DDBJ databases">
        <title>A mixture of massive structural variations and highly conserved coding sequences in Ustilaginoidea virens genome.</title>
        <authorList>
            <person name="Zhang K."/>
            <person name="Zhao Z."/>
            <person name="Zhang Z."/>
            <person name="Li Y."/>
            <person name="Hsiang T."/>
            <person name="Sun W."/>
        </authorList>
    </citation>
    <scope>NUCLEOTIDE SEQUENCE</scope>
    <source>
        <strain evidence="5">UV-8b</strain>
    </source>
</reference>
<organism evidence="5 6">
    <name type="scientific">Ustilaginoidea virens</name>
    <name type="common">Rice false smut fungus</name>
    <name type="synonym">Villosiclava virens</name>
    <dbReference type="NCBI Taxonomy" id="1159556"/>
    <lineage>
        <taxon>Eukaryota</taxon>
        <taxon>Fungi</taxon>
        <taxon>Dikarya</taxon>
        <taxon>Ascomycota</taxon>
        <taxon>Pezizomycotina</taxon>
        <taxon>Sordariomycetes</taxon>
        <taxon>Hypocreomycetidae</taxon>
        <taxon>Hypocreales</taxon>
        <taxon>Clavicipitaceae</taxon>
        <taxon>Ustilaginoidea</taxon>
    </lineage>
</organism>
<dbReference type="OrthoDB" id="73691at2759"/>
<dbReference type="Proteomes" id="UP000027002">
    <property type="component" value="Chromosome 6"/>
</dbReference>
<dbReference type="PROSITE" id="PS51758">
    <property type="entry name" value="LETM1_RBD"/>
    <property type="match status" value="1"/>
</dbReference>
<keyword evidence="3" id="KW-1133">Transmembrane helix</keyword>
<dbReference type="EMBL" id="CP072758">
    <property type="protein sequence ID" value="QUC23048.1"/>
    <property type="molecule type" value="Genomic_DNA"/>
</dbReference>
<evidence type="ECO:0000256" key="1">
    <source>
        <dbReference type="PROSITE-ProRule" id="PRU01094"/>
    </source>
</evidence>
<dbReference type="InterPro" id="IPR033122">
    <property type="entry name" value="LETM1-like_RBD"/>
</dbReference>
<proteinExistence type="predicted"/>
<dbReference type="KEGG" id="uvi:66068066"/>
<feature type="transmembrane region" description="Helical" evidence="3">
    <location>
        <begin position="177"/>
        <end position="198"/>
    </location>
</feature>